<reference evidence="3 4" key="1">
    <citation type="journal article" date="2019" name="Nat. Med.">
        <title>A library of human gut bacterial isolates paired with longitudinal multiomics data enables mechanistic microbiome research.</title>
        <authorList>
            <person name="Poyet M."/>
            <person name="Groussin M."/>
            <person name="Gibbons S.M."/>
            <person name="Avila-Pacheco J."/>
            <person name="Jiang X."/>
            <person name="Kearney S.M."/>
            <person name="Perrotta A.R."/>
            <person name="Berdy B."/>
            <person name="Zhao S."/>
            <person name="Lieberman T.D."/>
            <person name="Swanson P.K."/>
            <person name="Smith M."/>
            <person name="Roesemann S."/>
            <person name="Alexander J.E."/>
            <person name="Rich S.A."/>
            <person name="Livny J."/>
            <person name="Vlamakis H."/>
            <person name="Clish C."/>
            <person name="Bullock K."/>
            <person name="Deik A."/>
            <person name="Scott J."/>
            <person name="Pierce K.A."/>
            <person name="Xavier R.J."/>
            <person name="Alm E.J."/>
        </authorList>
    </citation>
    <scope>NUCLEOTIDE SEQUENCE [LARGE SCALE GENOMIC DNA]</scope>
    <source>
        <strain evidence="3 4">BIOML-A6</strain>
    </source>
</reference>
<dbReference type="InterPro" id="IPR001509">
    <property type="entry name" value="Epimerase_deHydtase"/>
</dbReference>
<comment type="similarity">
    <text evidence="1">Belongs to the NAD(P)-dependent epimerase/dehydratase family.</text>
</comment>
<dbReference type="Proteomes" id="UP000448877">
    <property type="component" value="Unassembled WGS sequence"/>
</dbReference>
<proteinExistence type="inferred from homology"/>
<dbReference type="RefSeq" id="WP_060408130.1">
    <property type="nucleotide sequence ID" value="NZ_CABMLT010000014.1"/>
</dbReference>
<dbReference type="GeneID" id="66305067"/>
<organism evidence="3 4">
    <name type="scientific">Bacteroides cellulosilyticus</name>
    <dbReference type="NCBI Taxonomy" id="246787"/>
    <lineage>
        <taxon>Bacteria</taxon>
        <taxon>Pseudomonadati</taxon>
        <taxon>Bacteroidota</taxon>
        <taxon>Bacteroidia</taxon>
        <taxon>Bacteroidales</taxon>
        <taxon>Bacteroidaceae</taxon>
        <taxon>Bacteroides</taxon>
    </lineage>
</organism>
<dbReference type="InterPro" id="IPR036291">
    <property type="entry name" value="NAD(P)-bd_dom_sf"/>
</dbReference>
<evidence type="ECO:0000256" key="1">
    <source>
        <dbReference type="ARBA" id="ARBA00007637"/>
    </source>
</evidence>
<dbReference type="SUPFAM" id="SSF51735">
    <property type="entry name" value="NAD(P)-binding Rossmann-fold domains"/>
    <property type="match status" value="1"/>
</dbReference>
<sequence length="296" mass="33535">MKISIMGTNGFLSTAIAKYANREHWILDMYGLDIPVRHGYDNFYKVNLMDTEMDCSGLMDSDIIIYAIGAGIQANLQEDFNLIYNLNVTAPVTICNKLKELDYKGIFVTFGSVFEMGETKEERFFTEEDVLTSLCPTSNDYTVSKRMLSKFVASYKHGFKHWHFYIPTIYGAGENPKRLIPYVINAIRNGEELHFTAGEQTRQYVHVNDVPRLLAMAFEKNLPSGLYNIEGKETLTVKKIVTLIHQAMGKRVPEGCFGSVQRADVGMKYLALNGKKLKNAIGFEATVRITDTIDLY</sequence>
<name>A0A108T863_9BACE</name>
<dbReference type="PANTHER" id="PTHR43000">
    <property type="entry name" value="DTDP-D-GLUCOSE 4,6-DEHYDRATASE-RELATED"/>
    <property type="match status" value="1"/>
</dbReference>
<protein>
    <submittedName>
        <fullName evidence="3">NAD(P)-dependent oxidoreductase</fullName>
    </submittedName>
</protein>
<evidence type="ECO:0000313" key="4">
    <source>
        <dbReference type="Proteomes" id="UP000448877"/>
    </source>
</evidence>
<dbReference type="Gene3D" id="3.40.50.720">
    <property type="entry name" value="NAD(P)-binding Rossmann-like Domain"/>
    <property type="match status" value="1"/>
</dbReference>
<evidence type="ECO:0000259" key="2">
    <source>
        <dbReference type="Pfam" id="PF01370"/>
    </source>
</evidence>
<dbReference type="AlphaFoldDB" id="A0A108T863"/>
<evidence type="ECO:0000313" key="3">
    <source>
        <dbReference type="EMBL" id="KAA5421889.1"/>
    </source>
</evidence>
<dbReference type="EMBL" id="VVYV01000006">
    <property type="protein sequence ID" value="KAA5421889.1"/>
    <property type="molecule type" value="Genomic_DNA"/>
</dbReference>
<accession>A0A108T863</accession>
<comment type="caution">
    <text evidence="3">The sequence shown here is derived from an EMBL/GenBank/DDBJ whole genome shotgun (WGS) entry which is preliminary data.</text>
</comment>
<feature type="domain" description="NAD-dependent epimerase/dehydratase" evidence="2">
    <location>
        <begin position="4"/>
        <end position="229"/>
    </location>
</feature>
<dbReference type="Pfam" id="PF01370">
    <property type="entry name" value="Epimerase"/>
    <property type="match status" value="1"/>
</dbReference>
<gene>
    <name evidence="3" type="ORF">F2Y81_05660</name>
</gene>